<dbReference type="Proteomes" id="UP000012174">
    <property type="component" value="Unassembled WGS sequence"/>
</dbReference>
<dbReference type="OrthoDB" id="2142040at2759"/>
<protein>
    <submittedName>
        <fullName evidence="1">Putative von willebrand factor protein</fullName>
    </submittedName>
</protein>
<organism evidence="1 2">
    <name type="scientific">Eutypa lata (strain UCR-EL1)</name>
    <name type="common">Grapevine dieback disease fungus</name>
    <name type="synonym">Eutypa armeniacae</name>
    <dbReference type="NCBI Taxonomy" id="1287681"/>
    <lineage>
        <taxon>Eukaryota</taxon>
        <taxon>Fungi</taxon>
        <taxon>Dikarya</taxon>
        <taxon>Ascomycota</taxon>
        <taxon>Pezizomycotina</taxon>
        <taxon>Sordariomycetes</taxon>
        <taxon>Xylariomycetidae</taxon>
        <taxon>Xylariales</taxon>
        <taxon>Diatrypaceae</taxon>
        <taxon>Eutypa</taxon>
    </lineage>
</organism>
<dbReference type="eggNOG" id="ENOG502S247">
    <property type="taxonomic scope" value="Eukaryota"/>
</dbReference>
<dbReference type="PANTHER" id="PTHR34706">
    <property type="entry name" value="SLR1338 PROTEIN"/>
    <property type="match status" value="1"/>
</dbReference>
<dbReference type="InterPro" id="IPR036465">
    <property type="entry name" value="vWFA_dom_sf"/>
</dbReference>
<dbReference type="KEGG" id="ela:UCREL1_7925"/>
<evidence type="ECO:0000313" key="2">
    <source>
        <dbReference type="Proteomes" id="UP000012174"/>
    </source>
</evidence>
<gene>
    <name evidence="1" type="ORF">UCREL1_7925</name>
</gene>
<evidence type="ECO:0000313" key="1">
    <source>
        <dbReference type="EMBL" id="EMR65099.1"/>
    </source>
</evidence>
<proteinExistence type="predicted"/>
<keyword evidence="2" id="KW-1185">Reference proteome</keyword>
<dbReference type="HOGENOM" id="CLU_040578_2_1_1"/>
<reference evidence="2" key="1">
    <citation type="journal article" date="2013" name="Genome Announc.">
        <title>Draft genome sequence of the grapevine dieback fungus Eutypa lata UCR-EL1.</title>
        <authorList>
            <person name="Blanco-Ulate B."/>
            <person name="Rolshausen P.E."/>
            <person name="Cantu D."/>
        </authorList>
    </citation>
    <scope>NUCLEOTIDE SEQUENCE [LARGE SCALE GENOMIC DNA]</scope>
    <source>
        <strain evidence="2">UCR-EL1</strain>
    </source>
</reference>
<accession>M7SFT0</accession>
<dbReference type="AlphaFoldDB" id="M7SFT0"/>
<dbReference type="EMBL" id="KB706942">
    <property type="protein sequence ID" value="EMR65099.1"/>
    <property type="molecule type" value="Genomic_DNA"/>
</dbReference>
<dbReference type="OMA" id="ASKCEQF"/>
<name>M7SFT0_EUTLA</name>
<dbReference type="PANTHER" id="PTHR34706:SF1">
    <property type="entry name" value="VWFA DOMAIN-CONTAINING PROTEIN"/>
    <property type="match status" value="1"/>
</dbReference>
<sequence length="229" mass="24485">MSMWGSCWEEAEAALAAIAPVCTAYDKDGVDVYFLNHMSGEGDEAGSAGTGYRNVRSAGQVARLFRSVGEPEGRTTLTGMRLQRILQAYVTHYERVDKAGGGNAAASVKPINIIVVTDGEPTDEPGDVIRQFAKRLDKRAAPPYQVGIQFFQVGDDEEASRSLGRLDDDLRHSESGEDLRDMVDTVTFDGVSSGGAGGGPTLTKDGILKTVLGAVIRRLDKTDLSATNE</sequence>
<dbReference type="SUPFAM" id="SSF53300">
    <property type="entry name" value="vWA-like"/>
    <property type="match status" value="1"/>
</dbReference>